<dbReference type="Proteomes" id="UP001324427">
    <property type="component" value="Unassembled WGS sequence"/>
</dbReference>
<dbReference type="Pfam" id="PF24625">
    <property type="entry name" value="DUF7626"/>
    <property type="match status" value="1"/>
</dbReference>
<keyword evidence="4" id="KW-1185">Reference proteome</keyword>
<reference evidence="3 4" key="1">
    <citation type="submission" date="2021-11" db="EMBL/GenBank/DDBJ databases">
        <title>Black yeast isolated from Biological Soil Crust.</title>
        <authorList>
            <person name="Kurbessoian T."/>
        </authorList>
    </citation>
    <scope>NUCLEOTIDE SEQUENCE [LARGE SCALE GENOMIC DNA]</scope>
    <source>
        <strain evidence="3 4">CCFEE 5522</strain>
    </source>
</reference>
<evidence type="ECO:0000259" key="2">
    <source>
        <dbReference type="Pfam" id="PF24625"/>
    </source>
</evidence>
<organism evidence="3 4">
    <name type="scientific">Oleoguttula mirabilis</name>
    <dbReference type="NCBI Taxonomy" id="1507867"/>
    <lineage>
        <taxon>Eukaryota</taxon>
        <taxon>Fungi</taxon>
        <taxon>Dikarya</taxon>
        <taxon>Ascomycota</taxon>
        <taxon>Pezizomycotina</taxon>
        <taxon>Dothideomycetes</taxon>
        <taxon>Dothideomycetidae</taxon>
        <taxon>Mycosphaerellales</taxon>
        <taxon>Teratosphaeriaceae</taxon>
        <taxon>Oleoguttula</taxon>
    </lineage>
</organism>
<evidence type="ECO:0000313" key="4">
    <source>
        <dbReference type="Proteomes" id="UP001324427"/>
    </source>
</evidence>
<feature type="compositionally biased region" description="Basic and acidic residues" evidence="1">
    <location>
        <begin position="500"/>
        <end position="517"/>
    </location>
</feature>
<feature type="region of interest" description="Disordered" evidence="1">
    <location>
        <begin position="500"/>
        <end position="524"/>
    </location>
</feature>
<dbReference type="EMBL" id="JAVFHQ010000010">
    <property type="protein sequence ID" value="KAK4547750.1"/>
    <property type="molecule type" value="Genomic_DNA"/>
</dbReference>
<dbReference type="InterPro" id="IPR056043">
    <property type="entry name" value="DUF7626"/>
</dbReference>
<feature type="compositionally biased region" description="Gly residues" evidence="1">
    <location>
        <begin position="1"/>
        <end position="10"/>
    </location>
</feature>
<evidence type="ECO:0000256" key="1">
    <source>
        <dbReference type="SAM" id="MobiDB-lite"/>
    </source>
</evidence>
<gene>
    <name evidence="3" type="ORF">LTR36_000708</name>
</gene>
<dbReference type="AlphaFoldDB" id="A0AAV9JQI0"/>
<proteinExistence type="predicted"/>
<sequence>MTGLRGGLLFGGTEAIEPTGRDDLIANGIEPNGYHADDSDADEDHVYENPQTGERSLKRAASPTANGQHASKKPFTLGGRAAIPKRIVADYDSDDGRIISLKQQGYSDEYVAQKMIQEGRIRYVPKTVGSRWLRLRKALEQAESEKLDDELTDWHVDEDELLKKSYDAIEDKFEREVQKVIDRKWKEVSANLADRLHRKKYTAKSCQERLNGVQNGTALLPIEIDQNKEGRKQLRDNRIAAAKLHRAEQAAEAQRAEEERKQRLEDKKADAAEKERERITKVHEREDSKAEELRIKQEKAVDRERKRAMKKAATDQAKAEAEWEKKKRSADAALYAKYTGKRMPGAPRVRRAPATRRAPGGACRGGRRSRDDFVTLSEDEEDSVELSDEDEVETVDDESDAIEEGSSTVNAGSISSKSTPAKARKKATVTTKPKVTKETLLNPRSVMTSAELEVLLFERDLARRTGRETHPQMVARLNAADEDLSTTEISDLLSKFFDKGKGSKEAKTKRLQEHEAAKSAAGGNSVKATDLAFKKGYEGYKGEYSGLIEDEDEEMEG</sequence>
<feature type="region of interest" description="Disordered" evidence="1">
    <location>
        <begin position="245"/>
        <end position="442"/>
    </location>
</feature>
<feature type="compositionally biased region" description="Acidic residues" evidence="1">
    <location>
        <begin position="377"/>
        <end position="403"/>
    </location>
</feature>
<feature type="region of interest" description="Disordered" evidence="1">
    <location>
        <begin position="1"/>
        <end position="76"/>
    </location>
</feature>
<protein>
    <recommendedName>
        <fullName evidence="2">DUF7626 domain-containing protein</fullName>
    </recommendedName>
</protein>
<evidence type="ECO:0000313" key="3">
    <source>
        <dbReference type="EMBL" id="KAK4547750.1"/>
    </source>
</evidence>
<feature type="compositionally biased region" description="Polar residues" evidence="1">
    <location>
        <begin position="405"/>
        <end position="418"/>
    </location>
</feature>
<feature type="compositionally biased region" description="Basic and acidic residues" evidence="1">
    <location>
        <begin position="245"/>
        <end position="305"/>
    </location>
</feature>
<comment type="caution">
    <text evidence="3">The sequence shown here is derived from an EMBL/GenBank/DDBJ whole genome shotgun (WGS) entry which is preliminary data.</text>
</comment>
<accession>A0AAV9JQI0</accession>
<name>A0AAV9JQI0_9PEZI</name>
<feature type="domain" description="DUF7626" evidence="2">
    <location>
        <begin position="90"/>
        <end position="142"/>
    </location>
</feature>